<protein>
    <submittedName>
        <fullName evidence="3">Acyl-CoA dehydrogenase</fullName>
    </submittedName>
</protein>
<dbReference type="InterPro" id="IPR013786">
    <property type="entry name" value="AcylCoA_DH/ox_N"/>
</dbReference>
<comment type="caution">
    <text evidence="3">The sequence shown here is derived from an EMBL/GenBank/DDBJ whole genome shotgun (WGS) entry which is preliminary data.</text>
</comment>
<dbReference type="Pfam" id="PF02770">
    <property type="entry name" value="Acyl-CoA_dh_M"/>
    <property type="match status" value="1"/>
</dbReference>
<evidence type="ECO:0000313" key="3">
    <source>
        <dbReference type="EMBL" id="SAL84482.1"/>
    </source>
</evidence>
<sequence length="234" mass="25483">MTTYMAPIRDMLFAMNELAGLAEIVALPGNEEATPDLVEAILNEAAKFATEVLAPINAQGDRQGCKCKDGAVTTADGFKEAYSKFIESGWNAMPASPEFGGQGLPSLVSTPVLEMWKASNLAFSLCQMLTLGAVAAIAHHGSERDKHVYLPRMVSGVWTGTMNLTEPQAGSDLSAVRTKAEPEGDHYRISGTKIFITWASTTWQKTLSIWCLRAYPTRPRERRVFRCSSCQSSS</sequence>
<dbReference type="InterPro" id="IPR037069">
    <property type="entry name" value="AcylCoA_DH/ox_N_sf"/>
</dbReference>
<gene>
    <name evidence="3" type="ORF">AWB68_07321</name>
</gene>
<keyword evidence="4" id="KW-1185">Reference proteome</keyword>
<dbReference type="PANTHER" id="PTHR42803:SF1">
    <property type="entry name" value="BROAD-SPECIFICITY LINEAR ACYL-COA DEHYDROGENASE FADE5"/>
    <property type="match status" value="1"/>
</dbReference>
<evidence type="ECO:0000313" key="4">
    <source>
        <dbReference type="Proteomes" id="UP000054770"/>
    </source>
</evidence>
<feature type="domain" description="Acyl-CoA dehydrogenase/oxidase N-terminal" evidence="2">
    <location>
        <begin position="39"/>
        <end position="156"/>
    </location>
</feature>
<feature type="domain" description="Acyl-CoA oxidase/dehydrogenase middle" evidence="1">
    <location>
        <begin position="162"/>
        <end position="201"/>
    </location>
</feature>
<dbReference type="EMBL" id="FCON02000160">
    <property type="protein sequence ID" value="SAL84482.1"/>
    <property type="molecule type" value="Genomic_DNA"/>
</dbReference>
<dbReference type="Gene3D" id="2.40.110.10">
    <property type="entry name" value="Butyryl-CoA Dehydrogenase, subunit A, domain 2"/>
    <property type="match status" value="1"/>
</dbReference>
<dbReference type="Pfam" id="PF02771">
    <property type="entry name" value="Acyl-CoA_dh_N"/>
    <property type="match status" value="1"/>
</dbReference>
<accession>A0A158KTL2</accession>
<dbReference type="AlphaFoldDB" id="A0A158KTL2"/>
<dbReference type="GO" id="GO:0016627">
    <property type="term" value="F:oxidoreductase activity, acting on the CH-CH group of donors"/>
    <property type="evidence" value="ECO:0007669"/>
    <property type="project" value="InterPro"/>
</dbReference>
<dbReference type="InterPro" id="IPR046373">
    <property type="entry name" value="Acyl-CoA_Oxase/DH_mid-dom_sf"/>
</dbReference>
<evidence type="ECO:0000259" key="2">
    <source>
        <dbReference type="Pfam" id="PF02771"/>
    </source>
</evidence>
<dbReference type="SUPFAM" id="SSF56645">
    <property type="entry name" value="Acyl-CoA dehydrogenase NM domain-like"/>
    <property type="match status" value="1"/>
</dbReference>
<dbReference type="PANTHER" id="PTHR42803">
    <property type="entry name" value="ACYL-COA DEHYDROGENASE"/>
    <property type="match status" value="1"/>
</dbReference>
<dbReference type="GO" id="GO:0050660">
    <property type="term" value="F:flavin adenine dinucleotide binding"/>
    <property type="evidence" value="ECO:0007669"/>
    <property type="project" value="InterPro"/>
</dbReference>
<dbReference type="InterPro" id="IPR009100">
    <property type="entry name" value="AcylCoA_DH/oxidase_NM_dom_sf"/>
</dbReference>
<dbReference type="Proteomes" id="UP000054770">
    <property type="component" value="Unassembled WGS sequence"/>
</dbReference>
<organism evidence="3 4">
    <name type="scientific">Caballeronia choica</name>
    <dbReference type="NCBI Taxonomy" id="326476"/>
    <lineage>
        <taxon>Bacteria</taxon>
        <taxon>Pseudomonadati</taxon>
        <taxon>Pseudomonadota</taxon>
        <taxon>Betaproteobacteria</taxon>
        <taxon>Burkholderiales</taxon>
        <taxon>Burkholderiaceae</taxon>
        <taxon>Caballeronia</taxon>
    </lineage>
</organism>
<reference evidence="3" key="1">
    <citation type="submission" date="2016-01" db="EMBL/GenBank/DDBJ databases">
        <authorList>
            <person name="Peeters C."/>
        </authorList>
    </citation>
    <scope>NUCLEOTIDE SEQUENCE [LARGE SCALE GENOMIC DNA]</scope>
    <source>
        <strain evidence="3">LMG 22940</strain>
    </source>
</reference>
<proteinExistence type="predicted"/>
<dbReference type="InterPro" id="IPR006091">
    <property type="entry name" value="Acyl-CoA_Oxase/DH_mid-dom"/>
</dbReference>
<name>A0A158KTL2_9BURK</name>
<dbReference type="InterPro" id="IPR052166">
    <property type="entry name" value="Diverse_Acyl-CoA_DH"/>
</dbReference>
<dbReference type="Gene3D" id="1.10.540.10">
    <property type="entry name" value="Acyl-CoA dehydrogenase/oxidase, N-terminal domain"/>
    <property type="match status" value="1"/>
</dbReference>
<evidence type="ECO:0000259" key="1">
    <source>
        <dbReference type="Pfam" id="PF02770"/>
    </source>
</evidence>